<reference evidence="1 2" key="1">
    <citation type="journal article" date="2012" name="Genome Biol.">
        <title>Genome and low-iron response of an oceanic diatom adapted to chronic iron limitation.</title>
        <authorList>
            <person name="Lommer M."/>
            <person name="Specht M."/>
            <person name="Roy A.S."/>
            <person name="Kraemer L."/>
            <person name="Andreson R."/>
            <person name="Gutowska M.A."/>
            <person name="Wolf J."/>
            <person name="Bergner S.V."/>
            <person name="Schilhabel M.B."/>
            <person name="Klostermeier U.C."/>
            <person name="Beiko R.G."/>
            <person name="Rosenstiel P."/>
            <person name="Hippler M."/>
            <person name="Laroche J."/>
        </authorList>
    </citation>
    <scope>NUCLEOTIDE SEQUENCE [LARGE SCALE GENOMIC DNA]</scope>
    <source>
        <strain evidence="1 2">CCMP1005</strain>
    </source>
</reference>
<dbReference type="Proteomes" id="UP000266841">
    <property type="component" value="Unassembled WGS sequence"/>
</dbReference>
<name>K0S1U3_THAOC</name>
<evidence type="ECO:0000313" key="1">
    <source>
        <dbReference type="EMBL" id="EJK52887.1"/>
    </source>
</evidence>
<proteinExistence type="predicted"/>
<keyword evidence="2" id="KW-1185">Reference proteome</keyword>
<feature type="non-terminal residue" evidence="1">
    <location>
        <position position="1"/>
    </location>
</feature>
<gene>
    <name evidence="1" type="ORF">THAOC_27788</name>
</gene>
<dbReference type="AlphaFoldDB" id="K0S1U3"/>
<protein>
    <submittedName>
        <fullName evidence="1">Uncharacterized protein</fullName>
    </submittedName>
</protein>
<accession>K0S1U3</accession>
<organism evidence="1 2">
    <name type="scientific">Thalassiosira oceanica</name>
    <name type="common">Marine diatom</name>
    <dbReference type="NCBI Taxonomy" id="159749"/>
    <lineage>
        <taxon>Eukaryota</taxon>
        <taxon>Sar</taxon>
        <taxon>Stramenopiles</taxon>
        <taxon>Ochrophyta</taxon>
        <taxon>Bacillariophyta</taxon>
        <taxon>Coscinodiscophyceae</taxon>
        <taxon>Thalassiosirophycidae</taxon>
        <taxon>Thalassiosirales</taxon>
        <taxon>Thalassiosiraceae</taxon>
        <taxon>Thalassiosira</taxon>
    </lineage>
</organism>
<dbReference type="EMBL" id="AGNL01039048">
    <property type="protein sequence ID" value="EJK52887.1"/>
    <property type="molecule type" value="Genomic_DNA"/>
</dbReference>
<comment type="caution">
    <text evidence="1">The sequence shown here is derived from an EMBL/GenBank/DDBJ whole genome shotgun (WGS) entry which is preliminary data.</text>
</comment>
<evidence type="ECO:0000313" key="2">
    <source>
        <dbReference type="Proteomes" id="UP000266841"/>
    </source>
</evidence>
<sequence>GQPRQIALLELALVYDLLDGPGREHAVYEARLRLALSVDARHGLVVDRRVEIGVPSIRAYQVQATPSGLARQEEREAAIDRAAVERIHERTAGLVVSRTVKPDER</sequence>